<keyword evidence="1" id="KW-1133">Transmembrane helix</keyword>
<protein>
    <submittedName>
        <fullName evidence="2">Uncharacterized protein</fullName>
    </submittedName>
</protein>
<reference evidence="2" key="1">
    <citation type="submission" date="2014-12" db="EMBL/GenBank/DDBJ databases">
        <title>Insight into the proteome of Arion vulgaris.</title>
        <authorList>
            <person name="Aradska J."/>
            <person name="Bulat T."/>
            <person name="Smidak R."/>
            <person name="Sarate P."/>
            <person name="Gangsoo J."/>
            <person name="Sialana F."/>
            <person name="Bilban M."/>
            <person name="Lubec G."/>
        </authorList>
    </citation>
    <scope>NUCLEOTIDE SEQUENCE</scope>
    <source>
        <tissue evidence="2">Skin</tissue>
    </source>
</reference>
<feature type="non-terminal residue" evidence="2">
    <location>
        <position position="1"/>
    </location>
</feature>
<evidence type="ECO:0000256" key="1">
    <source>
        <dbReference type="SAM" id="Phobius"/>
    </source>
</evidence>
<keyword evidence="1" id="KW-0472">Membrane</keyword>
<feature type="transmembrane region" description="Helical" evidence="1">
    <location>
        <begin position="44"/>
        <end position="64"/>
    </location>
</feature>
<evidence type="ECO:0000313" key="2">
    <source>
        <dbReference type="EMBL" id="CEK93506.1"/>
    </source>
</evidence>
<dbReference type="AlphaFoldDB" id="A0A0B7BME8"/>
<sequence length="82" mass="9221">SDMVAEPASLSALSLLLTPMCPGPKINVDSCSDKFHCLFTKPDYFILFYGSMVNEMCALIYIYVMDTNMINQNIHTNIYLTS</sequence>
<keyword evidence="1" id="KW-0812">Transmembrane</keyword>
<dbReference type="EMBL" id="HACG01046641">
    <property type="protein sequence ID" value="CEK93506.1"/>
    <property type="molecule type" value="Transcribed_RNA"/>
</dbReference>
<accession>A0A0B7BME8</accession>
<proteinExistence type="predicted"/>
<name>A0A0B7BME8_9EUPU</name>
<gene>
    <name evidence="2" type="primary">ORF195696</name>
</gene>
<organism evidence="2">
    <name type="scientific">Arion vulgaris</name>
    <dbReference type="NCBI Taxonomy" id="1028688"/>
    <lineage>
        <taxon>Eukaryota</taxon>
        <taxon>Metazoa</taxon>
        <taxon>Spiralia</taxon>
        <taxon>Lophotrochozoa</taxon>
        <taxon>Mollusca</taxon>
        <taxon>Gastropoda</taxon>
        <taxon>Heterobranchia</taxon>
        <taxon>Euthyneura</taxon>
        <taxon>Panpulmonata</taxon>
        <taxon>Eupulmonata</taxon>
        <taxon>Stylommatophora</taxon>
        <taxon>Helicina</taxon>
        <taxon>Arionoidea</taxon>
        <taxon>Arionidae</taxon>
        <taxon>Arion</taxon>
    </lineage>
</organism>